<dbReference type="EMBL" id="CASHTH010002300">
    <property type="protein sequence ID" value="CAI8027823.1"/>
    <property type="molecule type" value="Genomic_DNA"/>
</dbReference>
<gene>
    <name evidence="1" type="ORF">GBAR_LOCUS15840</name>
</gene>
<reference evidence="1" key="1">
    <citation type="submission" date="2023-03" db="EMBL/GenBank/DDBJ databases">
        <authorList>
            <person name="Steffen K."/>
            <person name="Cardenas P."/>
        </authorList>
    </citation>
    <scope>NUCLEOTIDE SEQUENCE</scope>
</reference>
<dbReference type="AlphaFoldDB" id="A0AA35SD76"/>
<comment type="caution">
    <text evidence="1">The sequence shown here is derived from an EMBL/GenBank/DDBJ whole genome shotgun (WGS) entry which is preliminary data.</text>
</comment>
<organism evidence="1 2">
    <name type="scientific">Geodia barretti</name>
    <name type="common">Barrett's horny sponge</name>
    <dbReference type="NCBI Taxonomy" id="519541"/>
    <lineage>
        <taxon>Eukaryota</taxon>
        <taxon>Metazoa</taxon>
        <taxon>Porifera</taxon>
        <taxon>Demospongiae</taxon>
        <taxon>Heteroscleromorpha</taxon>
        <taxon>Tetractinellida</taxon>
        <taxon>Astrophorina</taxon>
        <taxon>Geodiidae</taxon>
        <taxon>Geodia</taxon>
    </lineage>
</organism>
<keyword evidence="2" id="KW-1185">Reference proteome</keyword>
<proteinExistence type="predicted"/>
<name>A0AA35SD76_GEOBA</name>
<accession>A0AA35SD76</accession>
<protein>
    <submittedName>
        <fullName evidence="1">Uncharacterized protein</fullName>
    </submittedName>
</protein>
<evidence type="ECO:0000313" key="1">
    <source>
        <dbReference type="EMBL" id="CAI8027823.1"/>
    </source>
</evidence>
<dbReference type="Proteomes" id="UP001174909">
    <property type="component" value="Unassembled WGS sequence"/>
</dbReference>
<evidence type="ECO:0000313" key="2">
    <source>
        <dbReference type="Proteomes" id="UP001174909"/>
    </source>
</evidence>
<feature type="non-terminal residue" evidence="1">
    <location>
        <position position="1"/>
    </location>
</feature>
<sequence length="91" mass="10385">MRRKGQNWQAEFWKGCLDACKPEEAIWKNVIVALTFANQVDPTSPRADEAEHFTSVLDAKKRSMRESFKRAGLEEVFDQLSQSYIHPVGSA</sequence>